<dbReference type="PANTHER" id="PTHR43708:SF5">
    <property type="entry name" value="CONSERVED EXPRESSED OXIDOREDUCTASE (EUROFUNG)-RELATED"/>
    <property type="match status" value="1"/>
</dbReference>
<dbReference type="OrthoDB" id="9776544at2"/>
<dbReference type="RefSeq" id="WP_078707736.1">
    <property type="nucleotide sequence ID" value="NZ_FUXL01000004.1"/>
</dbReference>
<name>A0A1T4PWW3_9HYPH</name>
<dbReference type="Proteomes" id="UP000190135">
    <property type="component" value="Unassembled WGS sequence"/>
</dbReference>
<protein>
    <submittedName>
        <fullName evidence="5">Predicted dehydrogenase</fullName>
    </submittedName>
</protein>
<evidence type="ECO:0000259" key="4">
    <source>
        <dbReference type="Pfam" id="PF22725"/>
    </source>
</evidence>
<dbReference type="InterPro" id="IPR051317">
    <property type="entry name" value="Gfo/Idh/MocA_oxidoreduct"/>
</dbReference>
<feature type="domain" description="Gfo/Idh/MocA-like oxidoreductase N-terminal" evidence="3">
    <location>
        <begin position="1"/>
        <end position="115"/>
    </location>
</feature>
<dbReference type="SUPFAM" id="SSF51735">
    <property type="entry name" value="NAD(P)-binding Rossmann-fold domains"/>
    <property type="match status" value="1"/>
</dbReference>
<comment type="similarity">
    <text evidence="1">Belongs to the Gfo/Idh/MocA family.</text>
</comment>
<proteinExistence type="inferred from homology"/>
<reference evidence="5 6" key="1">
    <citation type="submission" date="2017-02" db="EMBL/GenBank/DDBJ databases">
        <authorList>
            <person name="Peterson S.W."/>
        </authorList>
    </citation>
    <scope>NUCLEOTIDE SEQUENCE [LARGE SCALE GENOMIC DNA]</scope>
    <source>
        <strain evidence="5 6">USBA 369</strain>
    </source>
</reference>
<dbReference type="InterPro" id="IPR000683">
    <property type="entry name" value="Gfo/Idh/MocA-like_OxRdtase_N"/>
</dbReference>
<dbReference type="STRING" id="1365950.SAMN05428963_104208"/>
<keyword evidence="6" id="KW-1185">Reference proteome</keyword>
<evidence type="ECO:0000256" key="2">
    <source>
        <dbReference type="ARBA" id="ARBA00023002"/>
    </source>
</evidence>
<dbReference type="GO" id="GO:0016491">
    <property type="term" value="F:oxidoreductase activity"/>
    <property type="evidence" value="ECO:0007669"/>
    <property type="project" value="UniProtKB-KW"/>
</dbReference>
<evidence type="ECO:0000313" key="5">
    <source>
        <dbReference type="EMBL" id="SJZ95856.1"/>
    </source>
</evidence>
<dbReference type="InterPro" id="IPR055170">
    <property type="entry name" value="GFO_IDH_MocA-like_dom"/>
</dbReference>
<dbReference type="SUPFAM" id="SSF55347">
    <property type="entry name" value="Glyceraldehyde-3-phosphate dehydrogenase-like, C-terminal domain"/>
    <property type="match status" value="1"/>
</dbReference>
<dbReference type="AlphaFoldDB" id="A0A1T4PWW3"/>
<dbReference type="GO" id="GO:0000166">
    <property type="term" value="F:nucleotide binding"/>
    <property type="evidence" value="ECO:0007669"/>
    <property type="project" value="InterPro"/>
</dbReference>
<gene>
    <name evidence="5" type="ORF">SAMN05428963_104208</name>
</gene>
<evidence type="ECO:0000313" key="6">
    <source>
        <dbReference type="Proteomes" id="UP000190135"/>
    </source>
</evidence>
<organism evidence="5 6">
    <name type="scientific">Consotaella salsifontis</name>
    <dbReference type="NCBI Taxonomy" id="1365950"/>
    <lineage>
        <taxon>Bacteria</taxon>
        <taxon>Pseudomonadati</taxon>
        <taxon>Pseudomonadota</taxon>
        <taxon>Alphaproteobacteria</taxon>
        <taxon>Hyphomicrobiales</taxon>
        <taxon>Aurantimonadaceae</taxon>
        <taxon>Consotaella</taxon>
    </lineage>
</organism>
<dbReference type="PANTHER" id="PTHR43708">
    <property type="entry name" value="CONSERVED EXPRESSED OXIDOREDUCTASE (EUROFUNG)"/>
    <property type="match status" value="1"/>
</dbReference>
<dbReference type="EMBL" id="FUXL01000004">
    <property type="protein sequence ID" value="SJZ95856.1"/>
    <property type="molecule type" value="Genomic_DNA"/>
</dbReference>
<evidence type="ECO:0000259" key="3">
    <source>
        <dbReference type="Pfam" id="PF01408"/>
    </source>
</evidence>
<dbReference type="Pfam" id="PF22725">
    <property type="entry name" value="GFO_IDH_MocA_C3"/>
    <property type="match status" value="1"/>
</dbReference>
<dbReference type="Pfam" id="PF01408">
    <property type="entry name" value="GFO_IDH_MocA"/>
    <property type="match status" value="1"/>
</dbReference>
<keyword evidence="2" id="KW-0560">Oxidoreductase</keyword>
<accession>A0A1T4PWW3</accession>
<dbReference type="Gene3D" id="3.30.360.10">
    <property type="entry name" value="Dihydrodipicolinate Reductase, domain 2"/>
    <property type="match status" value="1"/>
</dbReference>
<feature type="domain" description="GFO/IDH/MocA-like oxidoreductase" evidence="4">
    <location>
        <begin position="128"/>
        <end position="262"/>
    </location>
</feature>
<dbReference type="InterPro" id="IPR036291">
    <property type="entry name" value="NAD(P)-bd_dom_sf"/>
</dbReference>
<dbReference type="Gene3D" id="3.40.50.720">
    <property type="entry name" value="NAD(P)-binding Rossmann-like Domain"/>
    <property type="match status" value="1"/>
</dbReference>
<evidence type="ECO:0000256" key="1">
    <source>
        <dbReference type="ARBA" id="ARBA00010928"/>
    </source>
</evidence>
<sequence>MKIAIVGCGFVADYYMMTLANHPELELVAAYDRDPEASRRFGAYFKVKMVESLAALFAEPGLELVLNLTNPGSHFAVSKAALEAGLHVYSEKPLAMAIEEAEELVRIARERGRLLASAPCSHLGEASQALGKAIREGRVGDVRLVYAEMEDGMVFTENHRGWTNPSGAPWPARDEFAVGATLEHAGYYLTWLCAYFGPVVEMTAFAHRCFDDKGTGQRPEELANDLSISCLTFRSGVVARLSCGLGAPKDRSIHVVGTHGILSLTDAWDYASPVYLRDRMGHWASRPPILGKVLRRLEGGRPWRSWFGERVESPKVRSKVPATSSRMDFARGPAALAEAAAAGKEPTYGADFALHVTELALVAQNASRIPMPYRPRSAFAHRSV</sequence>